<dbReference type="PANTHER" id="PTHR43400:SF10">
    <property type="entry name" value="3-OXOSTEROID 1-DEHYDROGENASE"/>
    <property type="match status" value="1"/>
</dbReference>
<reference evidence="6 7" key="1">
    <citation type="submission" date="2024-03" db="EMBL/GenBank/DDBJ databases">
        <title>Novel species of the genus Variovorax.</title>
        <authorList>
            <person name="Liu Q."/>
            <person name="Xin Y.-H."/>
        </authorList>
    </citation>
    <scope>NUCLEOTIDE SEQUENCE [LARGE SCALE GENOMIC DNA]</scope>
    <source>
        <strain evidence="6 7">KACC 18899</strain>
    </source>
</reference>
<organism evidence="6 7">
    <name type="scientific">Variovorax ureilyticus</name>
    <dbReference type="NCBI Taxonomy" id="1836198"/>
    <lineage>
        <taxon>Bacteria</taxon>
        <taxon>Pseudomonadati</taxon>
        <taxon>Pseudomonadota</taxon>
        <taxon>Betaproteobacteria</taxon>
        <taxon>Burkholderiales</taxon>
        <taxon>Comamonadaceae</taxon>
        <taxon>Variovorax</taxon>
    </lineage>
</organism>
<dbReference type="InterPro" id="IPR036188">
    <property type="entry name" value="FAD/NAD-bd_sf"/>
</dbReference>
<comment type="cofactor">
    <cofactor evidence="1">
        <name>FAD</name>
        <dbReference type="ChEBI" id="CHEBI:57692"/>
    </cofactor>
</comment>
<dbReference type="InterPro" id="IPR050315">
    <property type="entry name" value="FAD-oxidoreductase_2"/>
</dbReference>
<dbReference type="SUPFAM" id="SSF56425">
    <property type="entry name" value="Succinate dehydrogenase/fumarate reductase flavoprotein, catalytic domain"/>
    <property type="match status" value="1"/>
</dbReference>
<keyword evidence="3" id="KW-0274">FAD</keyword>
<sequence>MKAPQWDKEVDVLVVGAGAGGMAAAITAHFHGSSVLLVEKTDRIGGSTAISGGAVWAPLNSQSAAVGHPDTFENAWTYMRNTVGDAAPEAMQRAFLNSSAEAVDFLEKNTEVKLAARKYSPDYYPDREGAAFGGRSLDPVMFDGRLLGEHFRELRDPLPEFMVLGGMMITMTDANHLLAVTRSFTSWKEGMKLVLRFFGDRLRGYHRGTRLVLGNALAARLFKTVLDRRIEYWLGAPLKSLITEEGSVMGAEIERDGRVQRIRAKRGVVVATGGFPWSPEMRGRLYPQPTGPWSMSPQGNAGEGIEIARAAGASMGSGYFSPAFWAPVSILEKPDGSYVRYPHLVWDRAKPGLMAVNAAGKRFVNESTSYHEFVIGMYRSHQTVPTLPAFLICDSDFMERWGLGLALPGGRPREHLVRAGYLYRASSLDELAARLGVDAKGLGESAERFNRHARAGEDAEFGKGSTAYNRYLGDAGHKPNECLGPLQKGPFYAVKVYAGDIGTACGIRCNENAQALDTDGRPIPGLYAAGNDMQSVMGGQYPAPGITLGPALTFGWIAGRHVAQNTTHSQAELETA</sequence>
<dbReference type="SUPFAM" id="SSF51905">
    <property type="entry name" value="FAD/NAD(P)-binding domain"/>
    <property type="match status" value="1"/>
</dbReference>
<evidence type="ECO:0000256" key="1">
    <source>
        <dbReference type="ARBA" id="ARBA00001974"/>
    </source>
</evidence>
<name>A0ABU8VQR5_9BURK</name>
<dbReference type="Gene3D" id="3.50.50.60">
    <property type="entry name" value="FAD/NAD(P)-binding domain"/>
    <property type="match status" value="2"/>
</dbReference>
<accession>A0ABU8VQR5</accession>
<evidence type="ECO:0000313" key="7">
    <source>
        <dbReference type="Proteomes" id="UP001365846"/>
    </source>
</evidence>
<proteinExistence type="predicted"/>
<gene>
    <name evidence="6" type="ORF">WKW77_33465</name>
</gene>
<keyword evidence="2" id="KW-0285">Flavoprotein</keyword>
<protein>
    <submittedName>
        <fullName evidence="6">FAD-dependent oxidoreductase</fullName>
    </submittedName>
</protein>
<dbReference type="Proteomes" id="UP001365846">
    <property type="component" value="Unassembled WGS sequence"/>
</dbReference>
<dbReference type="RefSeq" id="WP_340361204.1">
    <property type="nucleotide sequence ID" value="NZ_JBBKZU010000028.1"/>
</dbReference>
<keyword evidence="7" id="KW-1185">Reference proteome</keyword>
<dbReference type="EMBL" id="JBBKZU010000028">
    <property type="protein sequence ID" value="MEJ8816009.1"/>
    <property type="molecule type" value="Genomic_DNA"/>
</dbReference>
<evidence type="ECO:0000256" key="3">
    <source>
        <dbReference type="ARBA" id="ARBA00022827"/>
    </source>
</evidence>
<dbReference type="Pfam" id="PF00890">
    <property type="entry name" value="FAD_binding_2"/>
    <property type="match status" value="1"/>
</dbReference>
<evidence type="ECO:0000259" key="5">
    <source>
        <dbReference type="Pfam" id="PF00890"/>
    </source>
</evidence>
<dbReference type="InterPro" id="IPR003953">
    <property type="entry name" value="FAD-dep_OxRdtase_2_FAD-bd"/>
</dbReference>
<evidence type="ECO:0000256" key="4">
    <source>
        <dbReference type="ARBA" id="ARBA00023002"/>
    </source>
</evidence>
<comment type="caution">
    <text evidence="6">The sequence shown here is derived from an EMBL/GenBank/DDBJ whole genome shotgun (WGS) entry which is preliminary data.</text>
</comment>
<dbReference type="PANTHER" id="PTHR43400">
    <property type="entry name" value="FUMARATE REDUCTASE"/>
    <property type="match status" value="1"/>
</dbReference>
<keyword evidence="4" id="KW-0560">Oxidoreductase</keyword>
<evidence type="ECO:0000256" key="2">
    <source>
        <dbReference type="ARBA" id="ARBA00022630"/>
    </source>
</evidence>
<evidence type="ECO:0000313" key="6">
    <source>
        <dbReference type="EMBL" id="MEJ8816009.1"/>
    </source>
</evidence>
<feature type="domain" description="FAD-dependent oxidoreductase 2 FAD-binding" evidence="5">
    <location>
        <begin position="11"/>
        <end position="548"/>
    </location>
</feature>
<dbReference type="InterPro" id="IPR027477">
    <property type="entry name" value="Succ_DH/fumarate_Rdtase_cat_sf"/>
</dbReference>